<evidence type="ECO:0000313" key="1">
    <source>
        <dbReference type="EMBL" id="VVO18125.1"/>
    </source>
</evidence>
<proteinExistence type="predicted"/>
<reference evidence="1 2" key="1">
    <citation type="submission" date="2019-09" db="EMBL/GenBank/DDBJ databases">
        <authorList>
            <person name="Chandra G."/>
            <person name="Truman W A."/>
        </authorList>
    </citation>
    <scope>NUCLEOTIDE SEQUENCE [LARGE SCALE GENOMIC DNA]</scope>
    <source>
        <strain evidence="1">PS712</strain>
    </source>
</reference>
<name>A0A5E7DYU3_PSEFL</name>
<dbReference type="Proteomes" id="UP000326018">
    <property type="component" value="Unassembled WGS sequence"/>
</dbReference>
<gene>
    <name evidence="1" type="ORF">PS712_04006</name>
</gene>
<dbReference type="RefSeq" id="WP_224792394.1">
    <property type="nucleotide sequence ID" value="NZ_CABVIB010000022.1"/>
</dbReference>
<accession>A0A5E7DYU3</accession>
<sequence>MKKPSLKLADYLNGCASFLACLKPYMHLTRTSQGVRCRLTLPDGSCVDVQGQDEPHIALNLMHALVNLMPEAQRVEQKEQQSVSTKQPVANSQVTETIMHSDVKAKQMDEATRKAREQIGVTTKVTLLAEIDAVAERRGVSRATAARELLQDGLARFNQESRSKNTSKLLAEYERKANDFFGAKTQSWSIRADRRLVMKTRLTAGEYERTTSSFVTGLLAEALSHNVLVVPTQEQNPVITDASLVLAVEAINSVRGPKAKAIAVEAGLGENRTLANLILSGSVFAPARVMRKMADFLQLQLDVFSVALERRFRSQPIPAFKATSGKPEVDLQRKPWAVAVKELELPADEEARLLQLEG</sequence>
<dbReference type="AlphaFoldDB" id="A0A5E7DYU3"/>
<evidence type="ECO:0000313" key="2">
    <source>
        <dbReference type="Proteomes" id="UP000326018"/>
    </source>
</evidence>
<dbReference type="EMBL" id="CABVIB010000022">
    <property type="protein sequence ID" value="VVO18125.1"/>
    <property type="molecule type" value="Genomic_DNA"/>
</dbReference>
<protein>
    <submittedName>
        <fullName evidence="1">Uncharacterized protein</fullName>
    </submittedName>
</protein>
<dbReference type="PROSITE" id="PS51257">
    <property type="entry name" value="PROKAR_LIPOPROTEIN"/>
    <property type="match status" value="1"/>
</dbReference>
<organism evidence="1 2">
    <name type="scientific">Pseudomonas fluorescens</name>
    <dbReference type="NCBI Taxonomy" id="294"/>
    <lineage>
        <taxon>Bacteria</taxon>
        <taxon>Pseudomonadati</taxon>
        <taxon>Pseudomonadota</taxon>
        <taxon>Gammaproteobacteria</taxon>
        <taxon>Pseudomonadales</taxon>
        <taxon>Pseudomonadaceae</taxon>
        <taxon>Pseudomonas</taxon>
    </lineage>
</organism>